<proteinExistence type="predicted"/>
<dbReference type="AlphaFoldDB" id="A0A4Z0BMM1"/>
<accession>A0A4Z0BMM1</accession>
<organism evidence="1 2">
    <name type="scientific">Ramlibacter rhizophilus</name>
    <dbReference type="NCBI Taxonomy" id="1781167"/>
    <lineage>
        <taxon>Bacteria</taxon>
        <taxon>Pseudomonadati</taxon>
        <taxon>Pseudomonadota</taxon>
        <taxon>Betaproteobacteria</taxon>
        <taxon>Burkholderiales</taxon>
        <taxon>Comamonadaceae</taxon>
        <taxon>Ramlibacter</taxon>
    </lineage>
</organism>
<evidence type="ECO:0000313" key="2">
    <source>
        <dbReference type="Proteomes" id="UP000297564"/>
    </source>
</evidence>
<dbReference type="InterPro" id="IPR010710">
    <property type="entry name" value="DUF1289"/>
</dbReference>
<comment type="caution">
    <text evidence="1">The sequence shown here is derived from an EMBL/GenBank/DDBJ whole genome shotgun (WGS) entry which is preliminary data.</text>
</comment>
<dbReference type="OrthoDB" id="8911262at2"/>
<reference evidence="1 2" key="1">
    <citation type="submission" date="2019-03" db="EMBL/GenBank/DDBJ databases">
        <title>Ramlibacter rhizophilus CCTCC AB2015357, whole genome shotgun sequence.</title>
        <authorList>
            <person name="Zhang X."/>
            <person name="Feng G."/>
            <person name="Zhu H."/>
        </authorList>
    </citation>
    <scope>NUCLEOTIDE SEQUENCE [LARGE SCALE GENOMIC DNA]</scope>
    <source>
        <strain evidence="1 2">CCTCC AB2015357</strain>
    </source>
</reference>
<gene>
    <name evidence="1" type="ORF">EZ242_10130</name>
</gene>
<sequence length="79" mass="8694">MNPRARELLLRARIVRSAPQDEAVPSPCLSVCRMDPQQRLCEGCLRTLDEIAAWGGLPEPAKRAVWARIEARARGGDAA</sequence>
<protein>
    <submittedName>
        <fullName evidence="1">DUF1289 domain-containing protein</fullName>
    </submittedName>
</protein>
<dbReference type="Pfam" id="PF06945">
    <property type="entry name" value="DUF1289"/>
    <property type="match status" value="1"/>
</dbReference>
<dbReference type="Proteomes" id="UP000297564">
    <property type="component" value="Unassembled WGS sequence"/>
</dbReference>
<dbReference type="EMBL" id="SMLL01000004">
    <property type="protein sequence ID" value="TFY99507.1"/>
    <property type="molecule type" value="Genomic_DNA"/>
</dbReference>
<dbReference type="PANTHER" id="PTHR35175:SF2">
    <property type="entry name" value="DUF1289 DOMAIN-CONTAINING PROTEIN"/>
    <property type="match status" value="1"/>
</dbReference>
<keyword evidence="2" id="KW-1185">Reference proteome</keyword>
<dbReference type="RefSeq" id="WP_135285050.1">
    <property type="nucleotide sequence ID" value="NZ_SMLL01000004.1"/>
</dbReference>
<dbReference type="PANTHER" id="PTHR35175">
    <property type="entry name" value="DUF1289 DOMAIN-CONTAINING PROTEIN"/>
    <property type="match status" value="1"/>
</dbReference>
<evidence type="ECO:0000313" key="1">
    <source>
        <dbReference type="EMBL" id="TFY99507.1"/>
    </source>
</evidence>
<name>A0A4Z0BMM1_9BURK</name>